<feature type="transmembrane region" description="Helical" evidence="6">
    <location>
        <begin position="213"/>
        <end position="235"/>
    </location>
</feature>
<dbReference type="SUPFAM" id="SSF56784">
    <property type="entry name" value="HAD-like"/>
    <property type="match status" value="1"/>
</dbReference>
<dbReference type="OrthoDB" id="9760364at2"/>
<dbReference type="SFLD" id="SFLDG00002">
    <property type="entry name" value="C1.7:_P-type_atpase_like"/>
    <property type="match status" value="1"/>
</dbReference>
<dbReference type="InterPro" id="IPR023298">
    <property type="entry name" value="ATPase_P-typ_TM_dom_sf"/>
</dbReference>
<dbReference type="Pfam" id="PF00702">
    <property type="entry name" value="Hydrolase"/>
    <property type="match status" value="1"/>
</dbReference>
<accession>A0A4V2SDK4</accession>
<comment type="caution">
    <text evidence="8">The sequence shown here is derived from an EMBL/GenBank/DDBJ whole genome shotgun (WGS) entry which is preliminary data.</text>
</comment>
<dbReference type="InterPro" id="IPR059000">
    <property type="entry name" value="ATPase_P-type_domA"/>
</dbReference>
<keyword evidence="3" id="KW-1278">Translocase</keyword>
<dbReference type="SUPFAM" id="SSF81665">
    <property type="entry name" value="Calcium ATPase, transmembrane domain M"/>
    <property type="match status" value="1"/>
</dbReference>
<dbReference type="PROSITE" id="PS00154">
    <property type="entry name" value="ATPASE_E1_E2"/>
    <property type="match status" value="1"/>
</dbReference>
<sequence length="774" mass="84780">MEGKDYDGLTGAEVKARIDKGQVNTSDSHISKTTAEIVRCHTLTYFNFLNLFLGVLVIISGQFKNLTFLGVIICNSVIGIFQELKVKKLIDNLAVITASKARVCRNGRFKDIPIEELVMDDLVSVENGNQIGADCVVLDSEGIEVNESMITGESRPVRKLPGDTLWSGSFMVAGSGRAKVIHVGKDNYATQLASQAKQKKRASSEMQDSIKRIIKVTGTILVPVGILLFISQWGAEGITFSDALVNTVAGVIGMIPEGLVLLTSISFILGVGRLAGKQALVQEMEAIEALARVNVLCLDKTGTITTGALEVVELIPFGENVARMRDVMNEIAFAFDDVNATQDALMAYFEKTSKWKIKSKIPFSSDRKYRAIAFEEEGNYVLGAPEFLVKDNKELNEKVDACSRDGMRVLLLGKCSGINMTDMSVSGVEPSGLIVISDCIRPEARGTFEYFASQNVDIKVISGDNPVTVSNIAVKAGLEGGERYIDANTLPEDFEELREVVPNYTVYGRVRPEQKQRIVKAYQANGSVVGMVGDGVNDVLALKDANCGIAMAAGSDAAKQVAHIVLMDSNFASMKSIVREGRMIISNIERVSALYLTKTIYSVLLSIIFIILGRTYPFVPIHLSIISTTAIGIPSFILTLEQTETVTSNGFMRNVLRISLPSALTMVIMMLINQVVAGFFGFDSLMLSTYNLILAGCISQMVVWEVCRPMNTRRRVLCIAVGVIFVAAIFFLPGFFNITHILNWRLIFIIPLMILTGCLMQWLTKAVRILTKQR</sequence>
<dbReference type="Gene3D" id="3.40.1110.10">
    <property type="entry name" value="Calcium-transporting ATPase, cytoplasmic domain N"/>
    <property type="match status" value="1"/>
</dbReference>
<dbReference type="InterPro" id="IPR023214">
    <property type="entry name" value="HAD_sf"/>
</dbReference>
<dbReference type="InterPro" id="IPR001757">
    <property type="entry name" value="P_typ_ATPase"/>
</dbReference>
<dbReference type="EMBL" id="SLXA01000011">
    <property type="protein sequence ID" value="TCO83934.1"/>
    <property type="molecule type" value="Genomic_DNA"/>
</dbReference>
<name>A0A4V2SDK4_9FIRM</name>
<dbReference type="GO" id="GO:0005524">
    <property type="term" value="F:ATP binding"/>
    <property type="evidence" value="ECO:0007669"/>
    <property type="project" value="InterPro"/>
</dbReference>
<evidence type="ECO:0000256" key="3">
    <source>
        <dbReference type="ARBA" id="ARBA00022967"/>
    </source>
</evidence>
<evidence type="ECO:0000313" key="9">
    <source>
        <dbReference type="Proteomes" id="UP000295711"/>
    </source>
</evidence>
<feature type="transmembrane region" description="Helical" evidence="6">
    <location>
        <begin position="592"/>
        <end position="612"/>
    </location>
</feature>
<reference evidence="8 9" key="1">
    <citation type="submission" date="2019-03" db="EMBL/GenBank/DDBJ databases">
        <title>Genomic Encyclopedia of Type Strains, Phase IV (KMG-IV): sequencing the most valuable type-strain genomes for metagenomic binning, comparative biology and taxonomic classification.</title>
        <authorList>
            <person name="Goeker M."/>
        </authorList>
    </citation>
    <scope>NUCLEOTIDE SEQUENCE [LARGE SCALE GENOMIC DNA]</scope>
    <source>
        <strain evidence="8 9">DSM 28559</strain>
    </source>
</reference>
<dbReference type="PRINTS" id="PR00120">
    <property type="entry name" value="HATPASE"/>
</dbReference>
<feature type="transmembrane region" description="Helical" evidence="6">
    <location>
        <begin position="716"/>
        <end position="736"/>
    </location>
</feature>
<dbReference type="GO" id="GO:0016020">
    <property type="term" value="C:membrane"/>
    <property type="evidence" value="ECO:0007669"/>
    <property type="project" value="UniProtKB-SubCell"/>
</dbReference>
<feature type="domain" description="P-type ATPase A" evidence="7">
    <location>
        <begin position="97"/>
        <end position="196"/>
    </location>
</feature>
<proteinExistence type="predicted"/>
<dbReference type="Gene3D" id="2.70.150.10">
    <property type="entry name" value="Calcium-transporting ATPase, cytoplasmic transduction domain A"/>
    <property type="match status" value="1"/>
</dbReference>
<dbReference type="SFLD" id="SFLDF00027">
    <property type="entry name" value="p-type_atpase"/>
    <property type="match status" value="1"/>
</dbReference>
<keyword evidence="4 6" id="KW-1133">Transmembrane helix</keyword>
<feature type="transmembrane region" description="Helical" evidence="6">
    <location>
        <begin position="742"/>
        <end position="764"/>
    </location>
</feature>
<dbReference type="Pfam" id="PF00122">
    <property type="entry name" value="E1-E2_ATPase"/>
    <property type="match status" value="1"/>
</dbReference>
<evidence type="ECO:0000259" key="7">
    <source>
        <dbReference type="Pfam" id="PF00122"/>
    </source>
</evidence>
<dbReference type="NCBIfam" id="TIGR01494">
    <property type="entry name" value="ATPase_P-type"/>
    <property type="match status" value="2"/>
</dbReference>
<feature type="transmembrane region" description="Helical" evidence="6">
    <location>
        <begin position="247"/>
        <end position="271"/>
    </location>
</feature>
<evidence type="ECO:0000256" key="6">
    <source>
        <dbReference type="SAM" id="Phobius"/>
    </source>
</evidence>
<evidence type="ECO:0000256" key="5">
    <source>
        <dbReference type="ARBA" id="ARBA00023136"/>
    </source>
</evidence>
<dbReference type="Gene3D" id="3.40.50.1000">
    <property type="entry name" value="HAD superfamily/HAD-like"/>
    <property type="match status" value="1"/>
</dbReference>
<dbReference type="PANTHER" id="PTHR42861">
    <property type="entry name" value="CALCIUM-TRANSPORTING ATPASE"/>
    <property type="match status" value="1"/>
</dbReference>
<dbReference type="InterPro" id="IPR018303">
    <property type="entry name" value="ATPase_P-typ_P_site"/>
</dbReference>
<feature type="transmembrane region" description="Helical" evidence="6">
    <location>
        <begin position="618"/>
        <end position="640"/>
    </location>
</feature>
<gene>
    <name evidence="8" type="ORF">EV212_11186</name>
</gene>
<organism evidence="8 9">
    <name type="scientific">Frisingicoccus caecimuris</name>
    <dbReference type="NCBI Taxonomy" id="1796636"/>
    <lineage>
        <taxon>Bacteria</taxon>
        <taxon>Bacillati</taxon>
        <taxon>Bacillota</taxon>
        <taxon>Clostridia</taxon>
        <taxon>Lachnospirales</taxon>
        <taxon>Lachnospiraceae</taxon>
        <taxon>Frisingicoccus</taxon>
    </lineage>
</organism>
<dbReference type="Proteomes" id="UP000295711">
    <property type="component" value="Unassembled WGS sequence"/>
</dbReference>
<dbReference type="PRINTS" id="PR00119">
    <property type="entry name" value="CATATPASE"/>
</dbReference>
<dbReference type="SFLD" id="SFLDS00003">
    <property type="entry name" value="Haloacid_Dehalogenase"/>
    <property type="match status" value="1"/>
</dbReference>
<dbReference type="AlphaFoldDB" id="A0A4V2SDK4"/>
<evidence type="ECO:0000313" key="8">
    <source>
        <dbReference type="EMBL" id="TCO83934.1"/>
    </source>
</evidence>
<evidence type="ECO:0000256" key="1">
    <source>
        <dbReference type="ARBA" id="ARBA00004141"/>
    </source>
</evidence>
<evidence type="ECO:0000256" key="4">
    <source>
        <dbReference type="ARBA" id="ARBA00022989"/>
    </source>
</evidence>
<dbReference type="InterPro" id="IPR044492">
    <property type="entry name" value="P_typ_ATPase_HD_dom"/>
</dbReference>
<dbReference type="GO" id="GO:0016887">
    <property type="term" value="F:ATP hydrolysis activity"/>
    <property type="evidence" value="ECO:0007669"/>
    <property type="project" value="InterPro"/>
</dbReference>
<keyword evidence="9" id="KW-1185">Reference proteome</keyword>
<dbReference type="SUPFAM" id="SSF81653">
    <property type="entry name" value="Calcium ATPase, transduction domain A"/>
    <property type="match status" value="1"/>
</dbReference>
<comment type="subcellular location">
    <subcellularLocation>
        <location evidence="1">Membrane</location>
        <topology evidence="1">Multi-pass membrane protein</topology>
    </subcellularLocation>
</comment>
<dbReference type="InterPro" id="IPR023299">
    <property type="entry name" value="ATPase_P-typ_cyto_dom_N"/>
</dbReference>
<dbReference type="InterPro" id="IPR036412">
    <property type="entry name" value="HAD-like_sf"/>
</dbReference>
<keyword evidence="5 6" id="KW-0472">Membrane</keyword>
<dbReference type="Gene3D" id="1.20.1110.10">
    <property type="entry name" value="Calcium-transporting ATPase, transmembrane domain"/>
    <property type="match status" value="1"/>
</dbReference>
<keyword evidence="2 6" id="KW-0812">Transmembrane</keyword>
<protein>
    <submittedName>
        <fullName evidence="8">Cation-transporting ATPase E</fullName>
    </submittedName>
</protein>
<feature type="transmembrane region" description="Helical" evidence="6">
    <location>
        <begin position="687"/>
        <end position="704"/>
    </location>
</feature>
<evidence type="ECO:0000256" key="2">
    <source>
        <dbReference type="ARBA" id="ARBA00022692"/>
    </source>
</evidence>
<feature type="transmembrane region" description="Helical" evidence="6">
    <location>
        <begin position="660"/>
        <end position="681"/>
    </location>
</feature>
<dbReference type="RefSeq" id="WP_132092958.1">
    <property type="nucleotide sequence ID" value="NZ_JANKAQ010000012.1"/>
</dbReference>
<dbReference type="SUPFAM" id="SSF81660">
    <property type="entry name" value="Metal cation-transporting ATPase, ATP-binding domain N"/>
    <property type="match status" value="1"/>
</dbReference>
<dbReference type="InterPro" id="IPR008250">
    <property type="entry name" value="ATPase_P-typ_transduc_dom_A_sf"/>
</dbReference>